<reference evidence="2 3" key="1">
    <citation type="submission" date="2020-08" db="EMBL/GenBank/DDBJ databases">
        <authorList>
            <person name="Hejnol A."/>
        </authorList>
    </citation>
    <scope>NUCLEOTIDE SEQUENCE [LARGE SCALE GENOMIC DNA]</scope>
</reference>
<dbReference type="AlphaFoldDB" id="A0A7I8WDD0"/>
<comment type="caution">
    <text evidence="2">The sequence shown here is derived from an EMBL/GenBank/DDBJ whole genome shotgun (WGS) entry which is preliminary data.</text>
</comment>
<accession>A0A7I8WDD0</accession>
<dbReference type="Proteomes" id="UP000549394">
    <property type="component" value="Unassembled WGS sequence"/>
</dbReference>
<protein>
    <submittedName>
        <fullName evidence="2">DgyrCDS14361</fullName>
    </submittedName>
</protein>
<keyword evidence="3" id="KW-1185">Reference proteome</keyword>
<evidence type="ECO:0000313" key="2">
    <source>
        <dbReference type="EMBL" id="CAD5126190.1"/>
    </source>
</evidence>
<sequence>MSLRCATAAAVGLSIISLCVIVRGAEYFDITQTVFDGDTDHKICYHYHGKLGQRIMIASDKELGFKVYAKYGSSKTISEMQICYTNTNITITPDSIAKNNLTNIKWLDRELKTDINGFTFTLNGQTIHINVEGKGRSLKMRVVRIAESDLSYLNFYFDLLNGKESVDEKIGGLLGLVSEHKFKFYPPVQMKTQRAAVQIDNVVVKAEFKRKRDYMCWFIDVLDFINEP</sequence>
<name>A0A7I8WDD0_9ANNE</name>
<keyword evidence="1" id="KW-0732">Signal</keyword>
<evidence type="ECO:0000313" key="3">
    <source>
        <dbReference type="Proteomes" id="UP000549394"/>
    </source>
</evidence>
<dbReference type="EMBL" id="CAJFCJ010000033">
    <property type="protein sequence ID" value="CAD5126190.1"/>
    <property type="molecule type" value="Genomic_DNA"/>
</dbReference>
<gene>
    <name evidence="2" type="ORF">DGYR_LOCUS13448</name>
</gene>
<feature type="chain" id="PRO_5029664813" evidence="1">
    <location>
        <begin position="25"/>
        <end position="228"/>
    </location>
</feature>
<proteinExistence type="predicted"/>
<organism evidence="2 3">
    <name type="scientific">Dimorphilus gyrociliatus</name>
    <dbReference type="NCBI Taxonomy" id="2664684"/>
    <lineage>
        <taxon>Eukaryota</taxon>
        <taxon>Metazoa</taxon>
        <taxon>Spiralia</taxon>
        <taxon>Lophotrochozoa</taxon>
        <taxon>Annelida</taxon>
        <taxon>Polychaeta</taxon>
        <taxon>Polychaeta incertae sedis</taxon>
        <taxon>Dinophilidae</taxon>
        <taxon>Dimorphilus</taxon>
    </lineage>
</organism>
<evidence type="ECO:0000256" key="1">
    <source>
        <dbReference type="SAM" id="SignalP"/>
    </source>
</evidence>
<feature type="signal peptide" evidence="1">
    <location>
        <begin position="1"/>
        <end position="24"/>
    </location>
</feature>